<evidence type="ECO:0000313" key="3">
    <source>
        <dbReference type="Proteomes" id="UP001500393"/>
    </source>
</evidence>
<sequence>MLGVAGGLFLIFYPAAVDDGRYSYPLTATGFAIIQLVFCVQHLGLVVLLAALWTSGAAGRSGVGRIGVGGSVLAMLGLAAVEVAAISARDSLYPSPETDTLDIWYGVTSMGIGVFLILAGIAVLRAKAWSGWPRYLPLALGIYVFVPLTPGILGPWVVARLAITGWMVLFAVLGWTLLRRGTR</sequence>
<reference evidence="2 3" key="1">
    <citation type="journal article" date="2019" name="Int. J. Syst. Evol. Microbiol.">
        <title>The Global Catalogue of Microorganisms (GCM) 10K type strain sequencing project: providing services to taxonomists for standard genome sequencing and annotation.</title>
        <authorList>
            <consortium name="The Broad Institute Genomics Platform"/>
            <consortium name="The Broad Institute Genome Sequencing Center for Infectious Disease"/>
            <person name="Wu L."/>
            <person name="Ma J."/>
        </authorList>
    </citation>
    <scope>NUCLEOTIDE SEQUENCE [LARGE SCALE GENOMIC DNA]</scope>
    <source>
        <strain evidence="2 3">JCM 14969</strain>
    </source>
</reference>
<dbReference type="Proteomes" id="UP001500393">
    <property type="component" value="Unassembled WGS sequence"/>
</dbReference>
<keyword evidence="1" id="KW-0812">Transmembrane</keyword>
<accession>A0ABN2C8C9</accession>
<feature type="transmembrane region" description="Helical" evidence="1">
    <location>
        <begin position="159"/>
        <end position="178"/>
    </location>
</feature>
<protein>
    <recommendedName>
        <fullName evidence="4">DUF998 domain-containing protein</fullName>
    </recommendedName>
</protein>
<feature type="transmembrane region" description="Helical" evidence="1">
    <location>
        <begin position="135"/>
        <end position="153"/>
    </location>
</feature>
<feature type="transmembrane region" description="Helical" evidence="1">
    <location>
        <begin position="66"/>
        <end position="88"/>
    </location>
</feature>
<evidence type="ECO:0000256" key="1">
    <source>
        <dbReference type="SAM" id="Phobius"/>
    </source>
</evidence>
<keyword evidence="3" id="KW-1185">Reference proteome</keyword>
<dbReference type="EMBL" id="BAAAOS010000006">
    <property type="protein sequence ID" value="GAA1554479.1"/>
    <property type="molecule type" value="Genomic_DNA"/>
</dbReference>
<comment type="caution">
    <text evidence="2">The sequence shown here is derived from an EMBL/GenBank/DDBJ whole genome shotgun (WGS) entry which is preliminary data.</text>
</comment>
<feature type="transmembrane region" description="Helical" evidence="1">
    <location>
        <begin position="103"/>
        <end position="123"/>
    </location>
</feature>
<keyword evidence="1" id="KW-0472">Membrane</keyword>
<evidence type="ECO:0000313" key="2">
    <source>
        <dbReference type="EMBL" id="GAA1554479.1"/>
    </source>
</evidence>
<keyword evidence="1" id="KW-1133">Transmembrane helix</keyword>
<name>A0ABN2C8C9_9ACTN</name>
<proteinExistence type="predicted"/>
<gene>
    <name evidence="2" type="ORF">GCM10009789_04850</name>
</gene>
<feature type="transmembrane region" description="Helical" evidence="1">
    <location>
        <begin position="33"/>
        <end position="54"/>
    </location>
</feature>
<organism evidence="2 3">
    <name type="scientific">Kribbella sancticallisti</name>
    <dbReference type="NCBI Taxonomy" id="460087"/>
    <lineage>
        <taxon>Bacteria</taxon>
        <taxon>Bacillati</taxon>
        <taxon>Actinomycetota</taxon>
        <taxon>Actinomycetes</taxon>
        <taxon>Propionibacteriales</taxon>
        <taxon>Kribbellaceae</taxon>
        <taxon>Kribbella</taxon>
    </lineage>
</organism>
<evidence type="ECO:0008006" key="4">
    <source>
        <dbReference type="Google" id="ProtNLM"/>
    </source>
</evidence>